<reference evidence="3 4" key="1">
    <citation type="submission" date="2013-10" db="EMBL/GenBank/DDBJ databases">
        <title>Whole Genome Shotgun Sequence of Photorhabdus temperata J3.</title>
        <authorList>
            <person name="Park G.-S."/>
            <person name="Hong S.-J."/>
            <person name="Shin J.-H."/>
        </authorList>
    </citation>
    <scope>NUCLEOTIDE SEQUENCE [LARGE SCALE GENOMIC DNA]</scope>
    <source>
        <strain evidence="3 4">J3</strain>
    </source>
</reference>
<evidence type="ECO:0000256" key="1">
    <source>
        <dbReference type="ARBA" id="ARBA00023125"/>
    </source>
</evidence>
<evidence type="ECO:0000313" key="3">
    <source>
        <dbReference type="EMBL" id="ERT10259.1"/>
    </source>
</evidence>
<proteinExistence type="predicted"/>
<dbReference type="EMBL" id="AXDT01000435">
    <property type="protein sequence ID" value="ERT10259.1"/>
    <property type="molecule type" value="Genomic_DNA"/>
</dbReference>
<keyword evidence="1" id="KW-0238">DNA-binding</keyword>
<dbReference type="AlphaFoldDB" id="U7QQL0"/>
<dbReference type="PATRIC" id="fig|1389415.4.peg.5124"/>
<protein>
    <recommendedName>
        <fullName evidence="2">Cas12f1-like TNB domain-containing protein</fullName>
    </recommendedName>
</protein>
<dbReference type="InterPro" id="IPR010095">
    <property type="entry name" value="Cas12f1-like_TNB"/>
</dbReference>
<organism evidence="3 4">
    <name type="scientific">Photorhabdus temperata J3</name>
    <dbReference type="NCBI Taxonomy" id="1389415"/>
    <lineage>
        <taxon>Bacteria</taxon>
        <taxon>Pseudomonadati</taxon>
        <taxon>Pseudomonadota</taxon>
        <taxon>Gammaproteobacteria</taxon>
        <taxon>Enterobacterales</taxon>
        <taxon>Morganellaceae</taxon>
        <taxon>Photorhabdus</taxon>
    </lineage>
</organism>
<name>U7QQL0_PHOTE</name>
<comment type="caution">
    <text evidence="3">The sequence shown here is derived from an EMBL/GenBank/DDBJ whole genome shotgun (WGS) entry which is preliminary data.</text>
</comment>
<evidence type="ECO:0000313" key="4">
    <source>
        <dbReference type="Proteomes" id="UP000017133"/>
    </source>
</evidence>
<keyword evidence="4" id="KW-1185">Reference proteome</keyword>
<dbReference type="Pfam" id="PF07282">
    <property type="entry name" value="Cas12f1-like_TNB"/>
    <property type="match status" value="1"/>
</dbReference>
<dbReference type="GO" id="GO:0003677">
    <property type="term" value="F:DNA binding"/>
    <property type="evidence" value="ECO:0007669"/>
    <property type="project" value="UniProtKB-KW"/>
</dbReference>
<gene>
    <name evidence="3" type="ORF">O185_26030</name>
</gene>
<dbReference type="RefSeq" id="WP_023046660.1">
    <property type="nucleotide sequence ID" value="NZ_AXDT01000435.1"/>
</dbReference>
<dbReference type="Proteomes" id="UP000017133">
    <property type="component" value="Unassembled WGS sequence"/>
</dbReference>
<sequence length="40" mass="4564">MFISFQRGYVEYQAQAAGIQVKYVNLAYSSKTYSRSYTGS</sequence>
<evidence type="ECO:0000259" key="2">
    <source>
        <dbReference type="Pfam" id="PF07282"/>
    </source>
</evidence>
<feature type="domain" description="Cas12f1-like TNB" evidence="2">
    <location>
        <begin position="8"/>
        <end position="35"/>
    </location>
</feature>
<accession>U7QQL0</accession>